<dbReference type="AlphaFoldDB" id="D7FI20"/>
<dbReference type="PANTHER" id="PTHR43819:SF1">
    <property type="entry name" value="ARCHAEAL-TYPE GLUTAMATE SYNTHASE [NADPH]"/>
    <property type="match status" value="1"/>
</dbReference>
<dbReference type="GO" id="GO:0006537">
    <property type="term" value="P:glutamate biosynthetic process"/>
    <property type="evidence" value="ECO:0007669"/>
    <property type="project" value="InterPro"/>
</dbReference>
<evidence type="ECO:0000313" key="4">
    <source>
        <dbReference type="Proteomes" id="UP000002630"/>
    </source>
</evidence>
<sequence length="195" mass="20419">MQGSEGGTGAAPPEFSNSVGTPLVEGLVLVDDLLRGAGLRDDVKVICSGKVTSGFGVVRNLSLGADLCNSARGMMFALGCIQALKCGTNHCPTGIATQDPKLMSGLHVPSKTERVRRFQQKTVHTATEIISAAGVSNPAELSRSMIKLRRDGVNSASYGELFPPCQPGSLLEGAAAEPLQEIWRQGQAKLASTKK</sequence>
<dbReference type="Proteomes" id="UP000002630">
    <property type="component" value="Unassembled WGS sequence"/>
</dbReference>
<dbReference type="GO" id="GO:0016041">
    <property type="term" value="F:glutamate synthase (ferredoxin) activity"/>
    <property type="evidence" value="ECO:0007669"/>
    <property type="project" value="UniProtKB-EC"/>
</dbReference>
<dbReference type="OrthoDB" id="2127336at2759"/>
<dbReference type="SUPFAM" id="SSF51395">
    <property type="entry name" value="FMN-linked oxidoreductases"/>
    <property type="match status" value="1"/>
</dbReference>
<reference evidence="3 4" key="1">
    <citation type="journal article" date="2010" name="Nature">
        <title>The Ectocarpus genome and the independent evolution of multicellularity in brown algae.</title>
        <authorList>
            <person name="Cock J.M."/>
            <person name="Sterck L."/>
            <person name="Rouze P."/>
            <person name="Scornet D."/>
            <person name="Allen A.E."/>
            <person name="Amoutzias G."/>
            <person name="Anthouard V."/>
            <person name="Artiguenave F."/>
            <person name="Aury J.M."/>
            <person name="Badger J.H."/>
            <person name="Beszteri B."/>
            <person name="Billiau K."/>
            <person name="Bonnet E."/>
            <person name="Bothwell J.H."/>
            <person name="Bowler C."/>
            <person name="Boyen C."/>
            <person name="Brownlee C."/>
            <person name="Carrano C.J."/>
            <person name="Charrier B."/>
            <person name="Cho G.Y."/>
            <person name="Coelho S.M."/>
            <person name="Collen J."/>
            <person name="Corre E."/>
            <person name="Da Silva C."/>
            <person name="Delage L."/>
            <person name="Delaroque N."/>
            <person name="Dittami S.M."/>
            <person name="Doulbeau S."/>
            <person name="Elias M."/>
            <person name="Farnham G."/>
            <person name="Gachon C.M."/>
            <person name="Gschloessl B."/>
            <person name="Heesch S."/>
            <person name="Jabbari K."/>
            <person name="Jubin C."/>
            <person name="Kawai H."/>
            <person name="Kimura K."/>
            <person name="Kloareg B."/>
            <person name="Kupper F.C."/>
            <person name="Lang D."/>
            <person name="Le Bail A."/>
            <person name="Leblanc C."/>
            <person name="Lerouge P."/>
            <person name="Lohr M."/>
            <person name="Lopez P.J."/>
            <person name="Martens C."/>
            <person name="Maumus F."/>
            <person name="Michel G."/>
            <person name="Miranda-Saavedra D."/>
            <person name="Morales J."/>
            <person name="Moreau H."/>
            <person name="Motomura T."/>
            <person name="Nagasato C."/>
            <person name="Napoli C.A."/>
            <person name="Nelson D.R."/>
            <person name="Nyvall-Collen P."/>
            <person name="Peters A.F."/>
            <person name="Pommier C."/>
            <person name="Potin P."/>
            <person name="Poulain J."/>
            <person name="Quesneville H."/>
            <person name="Read B."/>
            <person name="Rensing S.A."/>
            <person name="Ritter A."/>
            <person name="Rousvoal S."/>
            <person name="Samanta M."/>
            <person name="Samson G."/>
            <person name="Schroeder D.C."/>
            <person name="Segurens B."/>
            <person name="Strittmatter M."/>
            <person name="Tonon T."/>
            <person name="Tregear J.W."/>
            <person name="Valentin K."/>
            <person name="von Dassow P."/>
            <person name="Yamagishi T."/>
            <person name="Van de Peer Y."/>
            <person name="Wincker P."/>
        </authorList>
    </citation>
    <scope>NUCLEOTIDE SEQUENCE [LARGE SCALE GENOMIC DNA]</scope>
    <source>
        <strain evidence="4">Ec32 / CCAP1310/4</strain>
    </source>
</reference>
<organism evidence="3 4">
    <name type="scientific">Ectocarpus siliculosus</name>
    <name type="common">Brown alga</name>
    <name type="synonym">Conferva siliculosa</name>
    <dbReference type="NCBI Taxonomy" id="2880"/>
    <lineage>
        <taxon>Eukaryota</taxon>
        <taxon>Sar</taxon>
        <taxon>Stramenopiles</taxon>
        <taxon>Ochrophyta</taxon>
        <taxon>PX clade</taxon>
        <taxon>Phaeophyceae</taxon>
        <taxon>Ectocarpales</taxon>
        <taxon>Ectocarpaceae</taxon>
        <taxon>Ectocarpus</taxon>
    </lineage>
</organism>
<dbReference type="STRING" id="2880.D7FI20"/>
<dbReference type="InParanoid" id="D7FI20"/>
<dbReference type="PANTHER" id="PTHR43819">
    <property type="entry name" value="ARCHAEAL-TYPE GLUTAMATE SYNTHASE [NADPH]"/>
    <property type="match status" value="1"/>
</dbReference>
<dbReference type="Pfam" id="PF01645">
    <property type="entry name" value="Glu_synthase"/>
    <property type="match status" value="1"/>
</dbReference>
<dbReference type="InterPro" id="IPR002932">
    <property type="entry name" value="Glu_synthdom"/>
</dbReference>
<evidence type="ECO:0000256" key="1">
    <source>
        <dbReference type="ARBA" id="ARBA00009716"/>
    </source>
</evidence>
<dbReference type="EC" id="1.4.7.1" evidence="3"/>
<dbReference type="eggNOG" id="KOG0399">
    <property type="taxonomic scope" value="Eukaryota"/>
</dbReference>
<evidence type="ECO:0000313" key="3">
    <source>
        <dbReference type="EMBL" id="CBJ34165.1"/>
    </source>
</evidence>
<evidence type="ECO:0000259" key="2">
    <source>
        <dbReference type="Pfam" id="PF01645"/>
    </source>
</evidence>
<keyword evidence="3" id="KW-0560">Oxidoreductase</keyword>
<keyword evidence="4" id="KW-1185">Reference proteome</keyword>
<proteinExistence type="inferred from homology"/>
<gene>
    <name evidence="3" type="ORF">Esi_1167_0001</name>
</gene>
<accession>D7FI20</accession>
<comment type="similarity">
    <text evidence="1">Belongs to the glutamate synthase family.</text>
</comment>
<protein>
    <submittedName>
        <fullName evidence="3">Ferredoxin-dependent glutamate synthase</fullName>
        <ecNumber evidence="3">1.4.7.1</ecNumber>
    </submittedName>
</protein>
<dbReference type="InterPro" id="IPR013785">
    <property type="entry name" value="Aldolase_TIM"/>
</dbReference>
<dbReference type="Gene3D" id="3.20.20.70">
    <property type="entry name" value="Aldolase class I"/>
    <property type="match status" value="1"/>
</dbReference>
<name>D7FI20_ECTSI</name>
<feature type="domain" description="Glutamate synthase" evidence="2">
    <location>
        <begin position="2"/>
        <end position="135"/>
    </location>
</feature>
<dbReference type="EMBL" id="FN649760">
    <property type="protein sequence ID" value="CBJ34165.1"/>
    <property type="molecule type" value="Genomic_DNA"/>
</dbReference>